<reference evidence="1" key="1">
    <citation type="submission" date="2021-02" db="EMBL/GenBank/DDBJ databases">
        <authorList>
            <person name="Dougan E. K."/>
            <person name="Rhodes N."/>
            <person name="Thang M."/>
            <person name="Chan C."/>
        </authorList>
    </citation>
    <scope>NUCLEOTIDE SEQUENCE</scope>
</reference>
<feature type="non-terminal residue" evidence="1">
    <location>
        <position position="1"/>
    </location>
</feature>
<organism evidence="1 2">
    <name type="scientific">Symbiodinium pilosum</name>
    <name type="common">Dinoflagellate</name>
    <dbReference type="NCBI Taxonomy" id="2952"/>
    <lineage>
        <taxon>Eukaryota</taxon>
        <taxon>Sar</taxon>
        <taxon>Alveolata</taxon>
        <taxon>Dinophyceae</taxon>
        <taxon>Suessiales</taxon>
        <taxon>Symbiodiniaceae</taxon>
        <taxon>Symbiodinium</taxon>
    </lineage>
</organism>
<feature type="non-terminal residue" evidence="1">
    <location>
        <position position="156"/>
    </location>
</feature>
<gene>
    <name evidence="1" type="ORF">SPIL2461_LOCUS14931</name>
</gene>
<dbReference type="EMBL" id="CAJNIZ010035400">
    <property type="protein sequence ID" value="CAE7559259.1"/>
    <property type="molecule type" value="Genomic_DNA"/>
</dbReference>
<evidence type="ECO:0000313" key="1">
    <source>
        <dbReference type="EMBL" id="CAE7559259.1"/>
    </source>
</evidence>
<comment type="caution">
    <text evidence="1">The sequence shown here is derived from an EMBL/GenBank/DDBJ whole genome shotgun (WGS) entry which is preliminary data.</text>
</comment>
<dbReference type="AlphaFoldDB" id="A0A812UAZ6"/>
<evidence type="ECO:0000313" key="2">
    <source>
        <dbReference type="Proteomes" id="UP000649617"/>
    </source>
</evidence>
<accession>A0A812UAZ6</accession>
<sequence length="156" mass="17695">EQLFNALDINERKPLLLWGNHYAGKSTSLHRVLREKQYHHGVLRLICAENTDRATTKLLSFVGAKNELEAMETLRQAAAEMKRLPVIVLEVPREITSSEVVQSCSTFAKKFGYDLRLAKVLVVVSATAHALGFSADQRELRFYLPPLSEQECQQQE</sequence>
<keyword evidence="2" id="KW-1185">Reference proteome</keyword>
<dbReference type="Proteomes" id="UP000649617">
    <property type="component" value="Unassembled WGS sequence"/>
</dbReference>
<name>A0A812UAZ6_SYMPI</name>
<protein>
    <submittedName>
        <fullName evidence="1">Uncharacterized protein</fullName>
    </submittedName>
</protein>
<proteinExistence type="predicted"/>